<evidence type="ECO:0000256" key="1">
    <source>
        <dbReference type="SAM" id="Phobius"/>
    </source>
</evidence>
<reference evidence="3" key="1">
    <citation type="submission" date="2020-11" db="EMBL/GenBank/DDBJ databases">
        <authorList>
            <person name="Tran Van P."/>
        </authorList>
    </citation>
    <scope>NUCLEOTIDE SEQUENCE</scope>
</reference>
<evidence type="ECO:0000259" key="2">
    <source>
        <dbReference type="Pfam" id="PF03015"/>
    </source>
</evidence>
<evidence type="ECO:0000313" key="3">
    <source>
        <dbReference type="EMBL" id="CAD7398554.1"/>
    </source>
</evidence>
<keyword evidence="1" id="KW-0472">Membrane</keyword>
<name>A0A7R9CNG3_TIMCR</name>
<keyword evidence="1" id="KW-0812">Transmembrane</keyword>
<proteinExistence type="predicted"/>
<protein>
    <recommendedName>
        <fullName evidence="2">Fatty acyl-CoA reductase C-terminal domain-containing protein</fullName>
    </recommendedName>
</protein>
<keyword evidence="1" id="KW-1133">Transmembrane helix</keyword>
<dbReference type="InterPro" id="IPR033640">
    <property type="entry name" value="FAR_C"/>
</dbReference>
<accession>A0A7R9CNG3</accession>
<dbReference type="CDD" id="cd09071">
    <property type="entry name" value="FAR_C"/>
    <property type="match status" value="1"/>
</dbReference>
<feature type="domain" description="Fatty acyl-CoA reductase C-terminal" evidence="2">
    <location>
        <begin position="238"/>
        <end position="318"/>
    </location>
</feature>
<gene>
    <name evidence="3" type="ORF">TCEB3V08_LOCUS4550</name>
</gene>
<dbReference type="AlphaFoldDB" id="A0A7R9CNG3"/>
<sequence length="373" mass="43576">MPSTNFGDIVNRPFSVAQRVLNYFGDYILRPEFAFVWRRVENTQMKLVPDLPPHESDRIDHVMVKHDEIPIYNSVGDNSYTFLECEKIVLERILERPLIHSILVPLGEDLSKHILVPFIGHLPPRNTSSSSGRANWRECKDFIYYSKVIDVQENCDQVREEDNLAEYYDNEVPDLASLSDPGKPVMISGLRWVVNLLFSLQWHTHLREMEDLGSSLVIHAIKVSSLEKERIIVLATTRVHVGEVVLILKIYRKIDNYLLVVRYFSTFEWNFNNNKCMSLFNSLCENDKEIFYFDASKLNYKDYLLNTIDGIRRYIFKESDDTIPAGKVRLMKFYIAHQTIKVVLYGLIAWILWSVALRNKDMNCSQRSQAKEK</sequence>
<dbReference type="EMBL" id="OC317706">
    <property type="protein sequence ID" value="CAD7398554.1"/>
    <property type="molecule type" value="Genomic_DNA"/>
</dbReference>
<organism evidence="3">
    <name type="scientific">Timema cristinae</name>
    <name type="common">Walking stick</name>
    <dbReference type="NCBI Taxonomy" id="61476"/>
    <lineage>
        <taxon>Eukaryota</taxon>
        <taxon>Metazoa</taxon>
        <taxon>Ecdysozoa</taxon>
        <taxon>Arthropoda</taxon>
        <taxon>Hexapoda</taxon>
        <taxon>Insecta</taxon>
        <taxon>Pterygota</taxon>
        <taxon>Neoptera</taxon>
        <taxon>Polyneoptera</taxon>
        <taxon>Phasmatodea</taxon>
        <taxon>Timematodea</taxon>
        <taxon>Timematoidea</taxon>
        <taxon>Timematidae</taxon>
        <taxon>Timema</taxon>
    </lineage>
</organism>
<dbReference type="Pfam" id="PF03015">
    <property type="entry name" value="Sterile"/>
    <property type="match status" value="1"/>
</dbReference>
<feature type="transmembrane region" description="Helical" evidence="1">
    <location>
        <begin position="339"/>
        <end position="357"/>
    </location>
</feature>